<comment type="caution">
    <text evidence="1">The sequence shown here is derived from an EMBL/GenBank/DDBJ whole genome shotgun (WGS) entry which is preliminary data.</text>
</comment>
<dbReference type="AlphaFoldDB" id="A0A837HQP4"/>
<organism evidence="1 2">
    <name type="scientific">Candidatus Nomurabacteria bacterium GW2011_GWD2_39_12</name>
    <dbReference type="NCBI Taxonomy" id="1618759"/>
    <lineage>
        <taxon>Bacteria</taxon>
        <taxon>Candidatus Nomuraibacteriota</taxon>
    </lineage>
</organism>
<proteinExistence type="predicted"/>
<gene>
    <name evidence="1" type="ORF">UT27_C0005G0033</name>
</gene>
<evidence type="ECO:0000313" key="2">
    <source>
        <dbReference type="Proteomes" id="UP000033998"/>
    </source>
</evidence>
<evidence type="ECO:0000313" key="1">
    <source>
        <dbReference type="EMBL" id="KKR01833.1"/>
    </source>
</evidence>
<dbReference type="EMBL" id="LBWE01000005">
    <property type="protein sequence ID" value="KKR01833.1"/>
    <property type="molecule type" value="Genomic_DNA"/>
</dbReference>
<reference evidence="1 2" key="1">
    <citation type="journal article" date="2015" name="Nature">
        <title>rRNA introns, odd ribosomes, and small enigmatic genomes across a large radiation of phyla.</title>
        <authorList>
            <person name="Brown C.T."/>
            <person name="Hug L.A."/>
            <person name="Thomas B.C."/>
            <person name="Sharon I."/>
            <person name="Castelle C.J."/>
            <person name="Singh A."/>
            <person name="Wilkins M.J."/>
            <person name="Williams K.H."/>
            <person name="Banfield J.F."/>
        </authorList>
    </citation>
    <scope>NUCLEOTIDE SEQUENCE [LARGE SCALE GENOMIC DNA]</scope>
</reference>
<protein>
    <submittedName>
        <fullName evidence="1">Uncharacterized protein</fullName>
    </submittedName>
</protein>
<sequence>MMEFTPEKFNELKNDAEEFYNKIGSVYCPYFKEKINFNVKGWDHLIFKTWNRTRPIADQYSRLRHIKLASEVIKESKTLQGHWSTQKFERTKKKENGWEQTLKMTNYYEFIAVMESHGSKVRVKVIVKQIDGGEKFFLSIIPFWGRNKKGDRVMHSGDPEND</sequence>
<dbReference type="Proteomes" id="UP000033998">
    <property type="component" value="Unassembled WGS sequence"/>
</dbReference>
<name>A0A837HQP4_9BACT</name>
<accession>A0A837HQP4</accession>